<evidence type="ECO:0000259" key="6">
    <source>
        <dbReference type="Pfam" id="PF00892"/>
    </source>
</evidence>
<feature type="transmembrane region" description="Helical" evidence="5">
    <location>
        <begin position="91"/>
        <end position="113"/>
    </location>
</feature>
<dbReference type="InterPro" id="IPR000620">
    <property type="entry name" value="EamA_dom"/>
</dbReference>
<dbReference type="PANTHER" id="PTHR32322">
    <property type="entry name" value="INNER MEMBRANE TRANSPORTER"/>
    <property type="match status" value="1"/>
</dbReference>
<dbReference type="RefSeq" id="WP_109823303.1">
    <property type="nucleotide sequence ID" value="NZ_QGKL01000029.1"/>
</dbReference>
<accession>A0A317CDZ4</accession>
<feature type="transmembrane region" description="Helical" evidence="5">
    <location>
        <begin position="147"/>
        <end position="166"/>
    </location>
</feature>
<comment type="subcellular location">
    <subcellularLocation>
        <location evidence="1">Membrane</location>
        <topology evidence="1">Multi-pass membrane protein</topology>
    </subcellularLocation>
</comment>
<feature type="transmembrane region" description="Helical" evidence="5">
    <location>
        <begin position="208"/>
        <end position="227"/>
    </location>
</feature>
<dbReference type="GO" id="GO:0016020">
    <property type="term" value="C:membrane"/>
    <property type="evidence" value="ECO:0007669"/>
    <property type="project" value="UniProtKB-SubCell"/>
</dbReference>
<reference evidence="7 8" key="1">
    <citation type="submission" date="2018-05" db="EMBL/GenBank/DDBJ databases">
        <title>Leucothrix arctica sp. nov., isolated from Arctic seawater.</title>
        <authorList>
            <person name="Choi A."/>
            <person name="Baek K."/>
        </authorList>
    </citation>
    <scope>NUCLEOTIDE SEQUENCE [LARGE SCALE GENOMIC DNA]</scope>
    <source>
        <strain evidence="7 8">IMCC9719</strain>
    </source>
</reference>
<evidence type="ECO:0000313" key="7">
    <source>
        <dbReference type="EMBL" id="PWQ96331.1"/>
    </source>
</evidence>
<dbReference type="Pfam" id="PF00892">
    <property type="entry name" value="EamA"/>
    <property type="match status" value="2"/>
</dbReference>
<dbReference type="EMBL" id="QGKL01000029">
    <property type="protein sequence ID" value="PWQ96331.1"/>
    <property type="molecule type" value="Genomic_DNA"/>
</dbReference>
<evidence type="ECO:0000313" key="8">
    <source>
        <dbReference type="Proteomes" id="UP000245506"/>
    </source>
</evidence>
<dbReference type="AlphaFoldDB" id="A0A317CDZ4"/>
<dbReference type="InterPro" id="IPR050638">
    <property type="entry name" value="AA-Vitamin_Transporters"/>
</dbReference>
<proteinExistence type="predicted"/>
<organism evidence="7 8">
    <name type="scientific">Leucothrix arctica</name>
    <dbReference type="NCBI Taxonomy" id="1481894"/>
    <lineage>
        <taxon>Bacteria</taxon>
        <taxon>Pseudomonadati</taxon>
        <taxon>Pseudomonadota</taxon>
        <taxon>Gammaproteobacteria</taxon>
        <taxon>Thiotrichales</taxon>
        <taxon>Thiotrichaceae</taxon>
        <taxon>Leucothrix</taxon>
    </lineage>
</organism>
<keyword evidence="3 5" id="KW-1133">Transmembrane helix</keyword>
<evidence type="ECO:0000256" key="4">
    <source>
        <dbReference type="ARBA" id="ARBA00023136"/>
    </source>
</evidence>
<evidence type="ECO:0000256" key="3">
    <source>
        <dbReference type="ARBA" id="ARBA00022989"/>
    </source>
</evidence>
<protein>
    <submittedName>
        <fullName evidence="7">EamA family transporter</fullName>
    </submittedName>
</protein>
<sequence>MQTRHVLALIFLAAIWGASFLFARISSPEFGPLPFAFLRVGIAALALAPILFMANHWQLLRQNIVIISIIALLNSGIPFILYGYTALYLNAGITSVLNATTPILTAVIAHYYLKSRLTRKQLIGLFIGIIGVTILMSEKISWSGTNILPLLAPIAACLCYAISANMTKKKLSHIPPKLIAASSMLTAGMILMPFALMNLPDKLPSLLAWNSMFAVALISTALAYLIFFHLIREIGPAKTVSVTLIIPIFGILWGVLFLDETITFTVVAGTLVILIGAYLSLSLNWFTGLRL</sequence>
<keyword evidence="8" id="KW-1185">Reference proteome</keyword>
<dbReference type="Proteomes" id="UP000245506">
    <property type="component" value="Unassembled WGS sequence"/>
</dbReference>
<name>A0A317CDZ4_9GAMM</name>
<evidence type="ECO:0000256" key="5">
    <source>
        <dbReference type="SAM" id="Phobius"/>
    </source>
</evidence>
<dbReference type="SUPFAM" id="SSF103481">
    <property type="entry name" value="Multidrug resistance efflux transporter EmrE"/>
    <property type="match status" value="2"/>
</dbReference>
<dbReference type="InterPro" id="IPR037185">
    <property type="entry name" value="EmrE-like"/>
</dbReference>
<comment type="caution">
    <text evidence="7">The sequence shown here is derived from an EMBL/GenBank/DDBJ whole genome shotgun (WGS) entry which is preliminary data.</text>
</comment>
<gene>
    <name evidence="7" type="ORF">DKT75_10125</name>
</gene>
<keyword evidence="4 5" id="KW-0472">Membrane</keyword>
<feature type="domain" description="EamA" evidence="6">
    <location>
        <begin position="151"/>
        <end position="281"/>
    </location>
</feature>
<feature type="transmembrane region" description="Helical" evidence="5">
    <location>
        <begin position="239"/>
        <end position="258"/>
    </location>
</feature>
<feature type="transmembrane region" description="Helical" evidence="5">
    <location>
        <begin position="64"/>
        <end position="85"/>
    </location>
</feature>
<evidence type="ECO:0000256" key="2">
    <source>
        <dbReference type="ARBA" id="ARBA00022692"/>
    </source>
</evidence>
<dbReference type="PANTHER" id="PTHR32322:SF9">
    <property type="entry name" value="AMINO-ACID METABOLITE EFFLUX PUMP-RELATED"/>
    <property type="match status" value="1"/>
</dbReference>
<keyword evidence="2 5" id="KW-0812">Transmembrane</keyword>
<feature type="transmembrane region" description="Helical" evidence="5">
    <location>
        <begin position="264"/>
        <end position="286"/>
    </location>
</feature>
<feature type="domain" description="EamA" evidence="6">
    <location>
        <begin position="6"/>
        <end position="136"/>
    </location>
</feature>
<evidence type="ECO:0000256" key="1">
    <source>
        <dbReference type="ARBA" id="ARBA00004141"/>
    </source>
</evidence>
<feature type="transmembrane region" description="Helical" evidence="5">
    <location>
        <begin position="122"/>
        <end position="141"/>
    </location>
</feature>
<feature type="transmembrane region" description="Helical" evidence="5">
    <location>
        <begin position="178"/>
        <end position="196"/>
    </location>
</feature>
<dbReference type="OrthoDB" id="9810556at2"/>
<feature type="transmembrane region" description="Helical" evidence="5">
    <location>
        <begin position="33"/>
        <end position="52"/>
    </location>
</feature>